<evidence type="ECO:0000313" key="6">
    <source>
        <dbReference type="Proteomes" id="UP001443914"/>
    </source>
</evidence>
<dbReference type="FunFam" id="1.25.40.10:FF:000205">
    <property type="entry name" value="Pentatricopeptide repeat-containing protein, mitochondrial"/>
    <property type="match status" value="1"/>
</dbReference>
<dbReference type="Pfam" id="PF13041">
    <property type="entry name" value="PPR_2"/>
    <property type="match status" value="1"/>
</dbReference>
<dbReference type="PROSITE" id="PS51375">
    <property type="entry name" value="PPR"/>
    <property type="match status" value="3"/>
</dbReference>
<comment type="similarity">
    <text evidence="3">Belongs to the PPR family. PCMP-E subfamily.</text>
</comment>
<dbReference type="GO" id="GO:0003729">
    <property type="term" value="F:mRNA binding"/>
    <property type="evidence" value="ECO:0007669"/>
    <property type="project" value="UniProtKB-ARBA"/>
</dbReference>
<comment type="caution">
    <text evidence="5">The sequence shown here is derived from an EMBL/GenBank/DDBJ whole genome shotgun (WGS) entry which is preliminary data.</text>
</comment>
<accession>A0AAW1KF13</accession>
<keyword evidence="2" id="KW-0677">Repeat</keyword>
<dbReference type="InterPro" id="IPR046960">
    <property type="entry name" value="PPR_At4g14850-like_plant"/>
</dbReference>
<name>A0AAW1KF13_SAPOF</name>
<evidence type="ECO:0000256" key="2">
    <source>
        <dbReference type="ARBA" id="ARBA00022737"/>
    </source>
</evidence>
<evidence type="ECO:0008006" key="7">
    <source>
        <dbReference type="Google" id="ProtNLM"/>
    </source>
</evidence>
<dbReference type="Proteomes" id="UP001443914">
    <property type="component" value="Unassembled WGS sequence"/>
</dbReference>
<dbReference type="Pfam" id="PF01535">
    <property type="entry name" value="PPR"/>
    <property type="match status" value="4"/>
</dbReference>
<evidence type="ECO:0000256" key="3">
    <source>
        <dbReference type="ARBA" id="ARBA00061659"/>
    </source>
</evidence>
<dbReference type="InterPro" id="IPR011990">
    <property type="entry name" value="TPR-like_helical_dom_sf"/>
</dbReference>
<dbReference type="FunFam" id="1.25.40.10:FF:000690">
    <property type="entry name" value="Pentatricopeptide repeat-containing protein"/>
    <property type="match status" value="1"/>
</dbReference>
<comment type="similarity">
    <text evidence="1">Belongs to the PPR family. PCMP-H subfamily.</text>
</comment>
<evidence type="ECO:0000256" key="1">
    <source>
        <dbReference type="ARBA" id="ARBA00006643"/>
    </source>
</evidence>
<reference evidence="5" key="1">
    <citation type="submission" date="2024-03" db="EMBL/GenBank/DDBJ databases">
        <title>WGS assembly of Saponaria officinalis var. Norfolk2.</title>
        <authorList>
            <person name="Jenkins J."/>
            <person name="Shu S."/>
            <person name="Grimwood J."/>
            <person name="Barry K."/>
            <person name="Goodstein D."/>
            <person name="Schmutz J."/>
            <person name="Leebens-Mack J."/>
            <person name="Osbourn A."/>
        </authorList>
    </citation>
    <scope>NUCLEOTIDE SEQUENCE [LARGE SCALE GENOMIC DNA]</scope>
    <source>
        <strain evidence="5">JIC</strain>
    </source>
</reference>
<evidence type="ECO:0000256" key="4">
    <source>
        <dbReference type="PROSITE-ProRule" id="PRU00708"/>
    </source>
</evidence>
<keyword evidence="6" id="KW-1185">Reference proteome</keyword>
<dbReference type="Pfam" id="PF20431">
    <property type="entry name" value="E_motif"/>
    <property type="match status" value="1"/>
</dbReference>
<dbReference type="NCBIfam" id="TIGR00756">
    <property type="entry name" value="PPR"/>
    <property type="match status" value="3"/>
</dbReference>
<dbReference type="PANTHER" id="PTHR47926">
    <property type="entry name" value="PENTATRICOPEPTIDE REPEAT-CONTAINING PROTEIN"/>
    <property type="match status" value="1"/>
</dbReference>
<dbReference type="Gene3D" id="1.25.40.10">
    <property type="entry name" value="Tetratricopeptide repeat domain"/>
    <property type="match status" value="5"/>
</dbReference>
<sequence length="813" mass="90066">MKKFISKVQNLHFFPSIKDLITKNHHFQALKTSISLSSPFLTDQTYALFIKSGNILDTFLATSLISHFANVGDFFRSRRFLFDTHCPDTFAFNALLSGYAQFHRNCFELYSIMLSDYGLLPDRYTLSSLIKSCDCLDEIRVTHVICVKLGFNFSGFIVSGLINKYGKFGCVKSAEKCFEECLNLDSVVCTSMINGFVWNFEFDKGIDVFRKMRKLGFELNEFCLTAVVGALNDVNKGKIIHGFAHKLGLVCDGSRHLSNVIMNMYARCGCRFDARKVFDEICHPDVVSWTTRIGVASDGGEALEVFNFLHSSNFEANELTIVNVLSAVEDPKLLDVVRQVHSLCHKVGYLSATSVSNALISVYGKCGVMDEARRVFDDIAFRDSISWNSLIGGYSENGLLSSVLTVLSRMRGLGIQPDQYTLASVLGAVDGTDYAVLVMQMHSYLIKSGLISDSSMRSCLISSYGKCDSLDCAKTVLSEVQEVNVGLLKVMAAAAITAGSPADALESFKSTMLVCSEIDGDVLSIVLKACSVLTNLGQGKAIHSLVLKSGHGSDMFVETAIVDFYCKCGCIADARKLFLNISSRNLAAWNAMIMGFAQHGCYNEVLALFVKMTELRIQPDEITYLGILQSCCHAGLVNEAQLHLNSMYQLHGILPCLEHYASMVDLLGRVGLVKDAKLVIDQMPLIPDAHVWQSLLSACNNCGNLEIGEVAARELLKLQPDNDSAYILLSNLYAKTHDWDTVRKLRREMKEKSIFKEPGSSWTEIGGSMSQFLADDVSHPESEKIYFYLRTLSELMPPPSEKEEDCFPSVDCM</sequence>
<dbReference type="InterPro" id="IPR002885">
    <property type="entry name" value="PPR_rpt"/>
</dbReference>
<proteinExistence type="inferred from homology"/>
<dbReference type="AlphaFoldDB" id="A0AAW1KF13"/>
<protein>
    <recommendedName>
        <fullName evidence="7">Pentatricopeptide repeat-containing protein</fullName>
    </recommendedName>
</protein>
<feature type="repeat" description="PPR" evidence="4">
    <location>
        <begin position="585"/>
        <end position="619"/>
    </location>
</feature>
<dbReference type="GO" id="GO:0005739">
    <property type="term" value="C:mitochondrion"/>
    <property type="evidence" value="ECO:0007669"/>
    <property type="project" value="UniProtKB-ARBA"/>
</dbReference>
<organism evidence="5 6">
    <name type="scientific">Saponaria officinalis</name>
    <name type="common">Common soapwort</name>
    <name type="synonym">Lychnis saponaria</name>
    <dbReference type="NCBI Taxonomy" id="3572"/>
    <lineage>
        <taxon>Eukaryota</taxon>
        <taxon>Viridiplantae</taxon>
        <taxon>Streptophyta</taxon>
        <taxon>Embryophyta</taxon>
        <taxon>Tracheophyta</taxon>
        <taxon>Spermatophyta</taxon>
        <taxon>Magnoliopsida</taxon>
        <taxon>eudicotyledons</taxon>
        <taxon>Gunneridae</taxon>
        <taxon>Pentapetalae</taxon>
        <taxon>Caryophyllales</taxon>
        <taxon>Caryophyllaceae</taxon>
        <taxon>Caryophylleae</taxon>
        <taxon>Saponaria</taxon>
    </lineage>
</organism>
<evidence type="ECO:0000313" key="5">
    <source>
        <dbReference type="EMBL" id="KAK9716617.1"/>
    </source>
</evidence>
<dbReference type="EMBL" id="JBDFQZ010000006">
    <property type="protein sequence ID" value="KAK9716617.1"/>
    <property type="molecule type" value="Genomic_DNA"/>
</dbReference>
<dbReference type="GO" id="GO:0009451">
    <property type="term" value="P:RNA modification"/>
    <property type="evidence" value="ECO:0007669"/>
    <property type="project" value="InterPro"/>
</dbReference>
<feature type="repeat" description="PPR" evidence="4">
    <location>
        <begin position="383"/>
        <end position="417"/>
    </location>
</feature>
<gene>
    <name evidence="5" type="ORF">RND81_06G245700</name>
</gene>
<feature type="repeat" description="PPR" evidence="4">
    <location>
        <begin position="185"/>
        <end position="219"/>
    </location>
</feature>
<dbReference type="InterPro" id="IPR046848">
    <property type="entry name" value="E_motif"/>
</dbReference>